<dbReference type="PANTHER" id="PTHR33119:SF1">
    <property type="entry name" value="FE2OG DIOXYGENASE DOMAIN-CONTAINING PROTEIN"/>
    <property type="match status" value="1"/>
</dbReference>
<sequence>MASTDVPKLTRFQLPGFGLPLNFIPCAESSEGPAKGEGRELFRNALNMWDIQDGYVQLPLTTLREFTMLHLMNELTDKPDWHKKVFDDTIAAKWKSEALATEGLDITQKMVDWCIDELRYKAKMFESTGAVIVYNGDVVKSDSAIPTSIKHALKEAVAPLEQVPARQQDWHPGSNERVLDLVHPSLFPLVYGRSRILPDSLVGLEDCIKRSGEGETIPVPLETEIELGSKLGYGHAPLTKPFSTQFQWLPCDVDISDKDSVNITSYINNLHPDKHKDLYSAIEKIIHHTIPIWNLTLTPLRAEHIFEGRVRINYHACEYNPDPENDPEIDGPQQEDDEDEGNFIQRRRQWYEDTRQVVQPEPGTFKPPVAPEDLHDEIYLPGTTELKPEKSTDLRRDYSHRGLQVIVKLANIHLTLEKPEYEGGTWHVEGQMNEHICATATYYYDSENITTSRLGFRQQSSVEESDEVDYRQDHHDWLEPVFGCQQNGPGIQDVGTVDTPEGRLLTWPNILQHQVQPFKLADPTKPGHRKILALFLVDPGIRIISTANVPCQQREWWTEVIQHEHSSISALPVELQDHIFEDIEDFPINLEEAKKLREKLMEERKHYVVEQDDAFKWHEFSLCEH</sequence>
<evidence type="ECO:0000313" key="5">
    <source>
        <dbReference type="Proteomes" id="UP000076154"/>
    </source>
</evidence>
<feature type="region of interest" description="Disordered" evidence="1">
    <location>
        <begin position="317"/>
        <end position="339"/>
    </location>
</feature>
<evidence type="ECO:0000313" key="4">
    <source>
        <dbReference type="EMBL" id="RDB28808.1"/>
    </source>
</evidence>
<proteinExistence type="predicted"/>
<dbReference type="AlphaFoldDB" id="A0A369K4G1"/>
<keyword evidence="5" id="KW-1185">Reference proteome</keyword>
<feature type="domain" description="DUF4246" evidence="2">
    <location>
        <begin position="108"/>
        <end position="559"/>
    </location>
</feature>
<evidence type="ECO:0000259" key="3">
    <source>
        <dbReference type="Pfam" id="PF21666"/>
    </source>
</evidence>
<dbReference type="InParanoid" id="A0A369K4G1"/>
<dbReference type="STRING" id="39966.A0A369K4G1"/>
<accession>A0A369K4G1</accession>
<dbReference type="Pfam" id="PF21666">
    <property type="entry name" value="DUF4246_N"/>
    <property type="match status" value="1"/>
</dbReference>
<feature type="region of interest" description="Disordered" evidence="1">
    <location>
        <begin position="354"/>
        <end position="374"/>
    </location>
</feature>
<protein>
    <submittedName>
        <fullName evidence="4">Uncharacterized protein</fullName>
    </submittedName>
</protein>
<feature type="compositionally biased region" description="Acidic residues" evidence="1">
    <location>
        <begin position="321"/>
        <end position="339"/>
    </location>
</feature>
<dbReference type="InterPro" id="IPR025340">
    <property type="entry name" value="DUF4246"/>
</dbReference>
<organism evidence="4 5">
    <name type="scientific">Hypsizygus marmoreus</name>
    <name type="common">White beech mushroom</name>
    <name type="synonym">Agaricus marmoreus</name>
    <dbReference type="NCBI Taxonomy" id="39966"/>
    <lineage>
        <taxon>Eukaryota</taxon>
        <taxon>Fungi</taxon>
        <taxon>Dikarya</taxon>
        <taxon>Basidiomycota</taxon>
        <taxon>Agaricomycotina</taxon>
        <taxon>Agaricomycetes</taxon>
        <taxon>Agaricomycetidae</taxon>
        <taxon>Agaricales</taxon>
        <taxon>Tricholomatineae</taxon>
        <taxon>Lyophyllaceae</taxon>
        <taxon>Hypsizygus</taxon>
    </lineage>
</organism>
<dbReference type="OrthoDB" id="415532at2759"/>
<dbReference type="PANTHER" id="PTHR33119">
    <property type="entry name" value="IFI3P"/>
    <property type="match status" value="1"/>
</dbReference>
<dbReference type="InterPro" id="IPR049207">
    <property type="entry name" value="DUF4246_N"/>
</dbReference>
<gene>
    <name evidence="4" type="ORF">Hypma_014802</name>
</gene>
<evidence type="ECO:0000256" key="1">
    <source>
        <dbReference type="SAM" id="MobiDB-lite"/>
    </source>
</evidence>
<feature type="domain" description="DUF4246" evidence="3">
    <location>
        <begin position="14"/>
        <end position="97"/>
    </location>
</feature>
<dbReference type="Proteomes" id="UP000076154">
    <property type="component" value="Unassembled WGS sequence"/>
</dbReference>
<name>A0A369K4G1_HYPMA</name>
<dbReference type="Pfam" id="PF14033">
    <property type="entry name" value="DUF4246"/>
    <property type="match status" value="1"/>
</dbReference>
<evidence type="ECO:0000259" key="2">
    <source>
        <dbReference type="Pfam" id="PF14033"/>
    </source>
</evidence>
<reference evidence="4" key="1">
    <citation type="submission" date="2018-04" db="EMBL/GenBank/DDBJ databases">
        <title>Whole genome sequencing of Hypsizygus marmoreus.</title>
        <authorList>
            <person name="Choi I.-G."/>
            <person name="Min B."/>
            <person name="Kim J.-G."/>
            <person name="Kim S."/>
            <person name="Oh Y.-L."/>
            <person name="Kong W.-S."/>
            <person name="Park H."/>
            <person name="Jeong J."/>
            <person name="Song E.-S."/>
        </authorList>
    </citation>
    <scope>NUCLEOTIDE SEQUENCE [LARGE SCALE GENOMIC DNA]</scope>
    <source>
        <strain evidence="4">51987-8</strain>
    </source>
</reference>
<dbReference type="EMBL" id="LUEZ02000010">
    <property type="protein sequence ID" value="RDB28808.1"/>
    <property type="molecule type" value="Genomic_DNA"/>
</dbReference>
<comment type="caution">
    <text evidence="4">The sequence shown here is derived from an EMBL/GenBank/DDBJ whole genome shotgun (WGS) entry which is preliminary data.</text>
</comment>
<dbReference type="InterPro" id="IPR049192">
    <property type="entry name" value="DUF4246_C"/>
</dbReference>